<gene>
    <name evidence="3" type="ORF">MGWOODY_Clf1243</name>
</gene>
<dbReference type="PANTHER" id="PTHR42736:SF1">
    <property type="entry name" value="PROTEIN-GLUTAMINE GAMMA-GLUTAMYLTRANSFERASE"/>
    <property type="match status" value="1"/>
</dbReference>
<accession>A0A160V6H1</accession>
<dbReference type="SMART" id="SM00460">
    <property type="entry name" value="TGc"/>
    <property type="match status" value="1"/>
</dbReference>
<dbReference type="AlphaFoldDB" id="A0A160V6H1"/>
<organism evidence="3">
    <name type="scientific">hydrothermal vent metagenome</name>
    <dbReference type="NCBI Taxonomy" id="652676"/>
    <lineage>
        <taxon>unclassified sequences</taxon>
        <taxon>metagenomes</taxon>
        <taxon>ecological metagenomes</taxon>
    </lineage>
</organism>
<dbReference type="InterPro" id="IPR025403">
    <property type="entry name" value="TgpA-like_C"/>
</dbReference>
<dbReference type="InterPro" id="IPR038765">
    <property type="entry name" value="Papain-like_cys_pep_sf"/>
</dbReference>
<feature type="transmembrane region" description="Helical" evidence="1">
    <location>
        <begin position="37"/>
        <end position="55"/>
    </location>
</feature>
<name>A0A160V6H1_9ZZZZ</name>
<protein>
    <submittedName>
        <fullName evidence="3">FIG001454: Transglutaminase-like enzymes, putative cysteine proteases</fullName>
    </submittedName>
</protein>
<feature type="transmembrane region" description="Helical" evidence="1">
    <location>
        <begin position="193"/>
        <end position="212"/>
    </location>
</feature>
<dbReference type="InterPro" id="IPR052901">
    <property type="entry name" value="Bact_TGase-like"/>
</dbReference>
<feature type="transmembrane region" description="Helical" evidence="1">
    <location>
        <begin position="88"/>
        <end position="106"/>
    </location>
</feature>
<feature type="domain" description="Transglutaminase-like" evidence="2">
    <location>
        <begin position="582"/>
        <end position="653"/>
    </location>
</feature>
<sequence length="837" mass="92926">MTSETLNPNKPSQQGWGTDFIGGSVARFERTMRPNEGWIAALLLVLNLVTVVLSVEQADWVPSPNLVKLLFIAMLTGLILYRIPIWSLALVPVGLAAGLAIILWQLSSFTINGAPVEGADEVVRRLDLWLDAARTGNISIDALPFSFALMTATWLTGFLGAWLFLRYGNFWGVFILGGIGLLSNLTFLPPNTATHLAFYLFTALLLIARVQAIRRKHEWERREIKVDDHLNGLSLTDSLAITVFVIVVAFMLPMAPKLDAANDGYEYMRNPLKTMEDDFNRLFAGLPARRPIGFRIWGNVMALQGSIYPTTTQVLWVDSPAEMYWKARTYSTYNGKGWLSDHTVTEPLGYTPEFTQRGVDPLRIEVSYTVTPLYASKKLFSADQVRFVDRDVMIETQAPPVFTVDLGALKDGGALPDYLADVGDGLRLTLEAHGGLVSDQDLGLSLPPQFRLNEVEREAGLATRVQFIEALPVIPEVLSVSNPKGKFKIGDPYEVTSAISLAGPDELRAASSEYPAWVSERYLQLPQDIPLRVRSLAAKVVGSIESPYDKAKAIENYLRGNYPYNLRVEPPAFDKDGVDHFLFTLKEGYSEYFGSSMSVLLRTVGVPARLAVGYTTGDRIGDQDVFAVTDSHSHAWVEVYFPGFGWIPFEPTPGEALPGVYQPGVEPFEVQQGSEAYIDSLDEECFDGFEDCSNPQEAGATLGFNFEQGDDKSIIGFWPWVVSVLAGLAAVGGTTLLIWRKFLAAPKDPQTAFRRLTTMANLASVGPSESQTPYQFGDRLQQVLPAHKTPVSIIVGSYVRHRYGNRRTTASESRLLAVAWQRLRLRMLWTVFTRRIR</sequence>
<feature type="transmembrane region" description="Helical" evidence="1">
    <location>
        <begin position="145"/>
        <end position="165"/>
    </location>
</feature>
<keyword evidence="3" id="KW-0378">Hydrolase</keyword>
<dbReference type="GO" id="GO:0006508">
    <property type="term" value="P:proteolysis"/>
    <property type="evidence" value="ECO:0007669"/>
    <property type="project" value="UniProtKB-KW"/>
</dbReference>
<dbReference type="SUPFAM" id="SSF54001">
    <property type="entry name" value="Cysteine proteinases"/>
    <property type="match status" value="1"/>
</dbReference>
<feature type="transmembrane region" description="Helical" evidence="1">
    <location>
        <begin position="717"/>
        <end position="739"/>
    </location>
</feature>
<keyword evidence="3" id="KW-0645">Protease</keyword>
<feature type="transmembrane region" description="Helical" evidence="1">
    <location>
        <begin position="61"/>
        <end position="81"/>
    </location>
</feature>
<keyword evidence="1" id="KW-1133">Transmembrane helix</keyword>
<keyword evidence="1" id="KW-0812">Transmembrane</keyword>
<proteinExistence type="predicted"/>
<dbReference type="PANTHER" id="PTHR42736">
    <property type="entry name" value="PROTEIN-GLUTAMINE GAMMA-GLUTAMYLTRANSFERASE"/>
    <property type="match status" value="1"/>
</dbReference>
<keyword evidence="1" id="KW-0472">Membrane</keyword>
<feature type="transmembrane region" description="Helical" evidence="1">
    <location>
        <begin position="233"/>
        <end position="252"/>
    </location>
</feature>
<dbReference type="GO" id="GO:0008233">
    <property type="term" value="F:peptidase activity"/>
    <property type="evidence" value="ECO:0007669"/>
    <property type="project" value="UniProtKB-KW"/>
</dbReference>
<dbReference type="InterPro" id="IPR002931">
    <property type="entry name" value="Transglutaminase-like"/>
</dbReference>
<dbReference type="EMBL" id="FAXA01000020">
    <property type="protein sequence ID" value="CUV01168.1"/>
    <property type="molecule type" value="Genomic_DNA"/>
</dbReference>
<evidence type="ECO:0000259" key="2">
    <source>
        <dbReference type="SMART" id="SM00460"/>
    </source>
</evidence>
<evidence type="ECO:0000313" key="3">
    <source>
        <dbReference type="EMBL" id="CUV01168.1"/>
    </source>
</evidence>
<feature type="transmembrane region" description="Helical" evidence="1">
    <location>
        <begin position="170"/>
        <end position="187"/>
    </location>
</feature>
<reference evidence="3" key="1">
    <citation type="submission" date="2015-10" db="EMBL/GenBank/DDBJ databases">
        <authorList>
            <person name="Gilbert D.G."/>
        </authorList>
    </citation>
    <scope>NUCLEOTIDE SEQUENCE</scope>
</reference>
<dbReference type="Gene3D" id="3.10.620.30">
    <property type="match status" value="1"/>
</dbReference>
<evidence type="ECO:0000256" key="1">
    <source>
        <dbReference type="SAM" id="Phobius"/>
    </source>
</evidence>
<dbReference type="Pfam" id="PF01841">
    <property type="entry name" value="Transglut_core"/>
    <property type="match status" value="1"/>
</dbReference>
<dbReference type="Pfam" id="PF13559">
    <property type="entry name" value="DUF4129"/>
    <property type="match status" value="1"/>
</dbReference>